<feature type="signal peptide" evidence="5">
    <location>
        <begin position="1"/>
        <end position="18"/>
    </location>
</feature>
<dbReference type="CDD" id="cd07205">
    <property type="entry name" value="Pat_PNPLA6_PNPLA7_NTE1_like"/>
    <property type="match status" value="1"/>
</dbReference>
<feature type="short sequence motif" description="GXGXXG" evidence="4">
    <location>
        <begin position="41"/>
        <end position="46"/>
    </location>
</feature>
<dbReference type="PANTHER" id="PTHR14226">
    <property type="entry name" value="NEUROPATHY TARGET ESTERASE/SWISS CHEESE D.MELANOGASTER"/>
    <property type="match status" value="1"/>
</dbReference>
<dbReference type="GO" id="GO:0016787">
    <property type="term" value="F:hydrolase activity"/>
    <property type="evidence" value="ECO:0007669"/>
    <property type="project" value="UniProtKB-UniRule"/>
</dbReference>
<dbReference type="InterPro" id="IPR010827">
    <property type="entry name" value="BamA/TamA_POTRA"/>
</dbReference>
<feature type="chain" id="PRO_5011681450" evidence="5">
    <location>
        <begin position="19"/>
        <end position="764"/>
    </location>
</feature>
<dbReference type="Pfam" id="PF07244">
    <property type="entry name" value="POTRA"/>
    <property type="match status" value="1"/>
</dbReference>
<dbReference type="Pfam" id="PF19143">
    <property type="entry name" value="Omp85_2"/>
    <property type="match status" value="1"/>
</dbReference>
<dbReference type="InterPro" id="IPR016035">
    <property type="entry name" value="Acyl_Trfase/lysoPLipase"/>
</dbReference>
<accession>A0A1I2NN58</accession>
<dbReference type="Gene3D" id="3.40.1090.10">
    <property type="entry name" value="Cytosolic phospholipase A2 catalytic domain"/>
    <property type="match status" value="2"/>
</dbReference>
<feature type="active site" description="Proton acceptor" evidence="4">
    <location>
        <position position="214"/>
    </location>
</feature>
<dbReference type="OrthoDB" id="9770965at2"/>
<evidence type="ECO:0000259" key="6">
    <source>
        <dbReference type="PROSITE" id="PS51635"/>
    </source>
</evidence>
<dbReference type="Gene3D" id="2.40.160.50">
    <property type="entry name" value="membrane protein fhac: a member of the omp85/tpsb transporter family"/>
    <property type="match status" value="1"/>
</dbReference>
<keyword evidence="3 4" id="KW-0443">Lipid metabolism</keyword>
<keyword evidence="8" id="KW-1185">Reference proteome</keyword>
<evidence type="ECO:0000313" key="7">
    <source>
        <dbReference type="EMBL" id="SFG05425.1"/>
    </source>
</evidence>
<dbReference type="InterPro" id="IPR002641">
    <property type="entry name" value="PNPLA_dom"/>
</dbReference>
<dbReference type="RefSeq" id="WP_092099174.1">
    <property type="nucleotide sequence ID" value="NZ_FOOT01000001.1"/>
</dbReference>
<keyword evidence="5" id="KW-0732">Signal</keyword>
<evidence type="ECO:0000256" key="4">
    <source>
        <dbReference type="PROSITE-ProRule" id="PRU01161"/>
    </source>
</evidence>
<dbReference type="AlphaFoldDB" id="A0A1I2NN58"/>
<evidence type="ECO:0000256" key="1">
    <source>
        <dbReference type="ARBA" id="ARBA00022801"/>
    </source>
</evidence>
<dbReference type="EMBL" id="FOOT01000001">
    <property type="protein sequence ID" value="SFG05425.1"/>
    <property type="molecule type" value="Genomic_DNA"/>
</dbReference>
<evidence type="ECO:0000256" key="5">
    <source>
        <dbReference type="SAM" id="SignalP"/>
    </source>
</evidence>
<sequence>MRHYLLLLLLLLYTFVPAQVGAQALPERPAKRPKIGLVLSGGGAKGMAHIGFLKVLEEAGIRPDYVTGTSMGSLVGALYALGYSASEIEQIALEQDWEMLLSNQVPLSQIAFEEKEYYSRYLLELPVNGTRISFPSGLIEGQALNNLLIRLTRGAHSTQDFRKLPIPFACVATDMVTGQKVVLQQGFLPEALRASMAIPTVFTPIKLDGRLLVDGGLVQNFPVQEAIDMGADFVIGVNVGGGLEPEQNLKTMLDVLVQATFFTSASNLESEKKKTDLLIDVLPYLEGYKTSSFTDTEKIIEIGESVARQYEDSLRSLATYFNSFREPMHEPDLGTLQDSVLLNQILISGSKTTPKRILRRRLRLRENEPTTVSTIENRIEVLYGTGHFNKVSYALVPADSGYHLQVNLEDGALGALKTAVYYDSENRAGATVNLTRRNLLWQGSRFVAEVDLGQNIRSDVNYLKYMGYRYHLAAKLGSQYYKTDLPLFNDNGNKIAILQRNSNTATLGWQTTTNNTWTLGQQMEYKLSRLYPQVAGQMNIDTLTVDINHLEQLKVRNWSLSTFFRHNNLDRQVYPTRGWRTEALGSYFFGNRFSVRARPEHAELEESMGSKHYDAYFRVALHANGFVPLRKNLSLLLRQGLVMYTNNDLPIGEESLVGGYTSMLPNMVEFRAAEPFAYSADNLLYAGLGVQVALRRKLYLQLNSTLMDTGLLHGYRTLRGKTTRLGYSATLGYLTPFGPVTAGIAHEDKSDWRGFISLGFRLPW</sequence>
<reference evidence="8" key="1">
    <citation type="submission" date="2016-10" db="EMBL/GenBank/DDBJ databases">
        <authorList>
            <person name="Varghese N."/>
            <person name="Submissions S."/>
        </authorList>
    </citation>
    <scope>NUCLEOTIDE SEQUENCE [LARGE SCALE GENOMIC DNA]</scope>
    <source>
        <strain evidence="8">LP51</strain>
    </source>
</reference>
<proteinExistence type="predicted"/>
<dbReference type="PANTHER" id="PTHR14226:SF76">
    <property type="entry name" value="NTE FAMILY PROTEIN RSSA"/>
    <property type="match status" value="1"/>
</dbReference>
<evidence type="ECO:0000313" key="8">
    <source>
        <dbReference type="Proteomes" id="UP000198724"/>
    </source>
</evidence>
<feature type="domain" description="PNPLA" evidence="6">
    <location>
        <begin position="37"/>
        <end position="227"/>
    </location>
</feature>
<dbReference type="InterPro" id="IPR050301">
    <property type="entry name" value="NTE"/>
</dbReference>
<dbReference type="Pfam" id="PF01734">
    <property type="entry name" value="Patatin"/>
    <property type="match status" value="1"/>
</dbReference>
<dbReference type="GO" id="GO:0016042">
    <property type="term" value="P:lipid catabolic process"/>
    <property type="evidence" value="ECO:0007669"/>
    <property type="project" value="UniProtKB-UniRule"/>
</dbReference>
<keyword evidence="2 4" id="KW-0442">Lipid degradation</keyword>
<dbReference type="STRING" id="1436961.SAMN05421739_101800"/>
<dbReference type="PROSITE" id="PS51635">
    <property type="entry name" value="PNPLA"/>
    <property type="match status" value="1"/>
</dbReference>
<name>A0A1I2NN58_9BACT</name>
<feature type="short sequence motif" description="GXSXG" evidence="4">
    <location>
        <begin position="68"/>
        <end position="72"/>
    </location>
</feature>
<feature type="active site" description="Nucleophile" evidence="4">
    <location>
        <position position="70"/>
    </location>
</feature>
<dbReference type="InterPro" id="IPR043864">
    <property type="entry name" value="Omp85-like_dom"/>
</dbReference>
<evidence type="ECO:0000256" key="3">
    <source>
        <dbReference type="ARBA" id="ARBA00023098"/>
    </source>
</evidence>
<organism evidence="7 8">
    <name type="scientific">Pontibacter chinhatensis</name>
    <dbReference type="NCBI Taxonomy" id="1436961"/>
    <lineage>
        <taxon>Bacteria</taxon>
        <taxon>Pseudomonadati</taxon>
        <taxon>Bacteroidota</taxon>
        <taxon>Cytophagia</taxon>
        <taxon>Cytophagales</taxon>
        <taxon>Hymenobacteraceae</taxon>
        <taxon>Pontibacter</taxon>
    </lineage>
</organism>
<dbReference type="Proteomes" id="UP000198724">
    <property type="component" value="Unassembled WGS sequence"/>
</dbReference>
<dbReference type="Gene3D" id="3.10.20.310">
    <property type="entry name" value="membrane protein fhac"/>
    <property type="match status" value="1"/>
</dbReference>
<dbReference type="GO" id="GO:0019867">
    <property type="term" value="C:outer membrane"/>
    <property type="evidence" value="ECO:0007669"/>
    <property type="project" value="InterPro"/>
</dbReference>
<keyword evidence="1 4" id="KW-0378">Hydrolase</keyword>
<dbReference type="SUPFAM" id="SSF52151">
    <property type="entry name" value="FabD/lysophospholipase-like"/>
    <property type="match status" value="1"/>
</dbReference>
<feature type="short sequence motif" description="DGA/G" evidence="4">
    <location>
        <begin position="214"/>
        <end position="216"/>
    </location>
</feature>
<protein>
    <submittedName>
        <fullName evidence="7">NTE family protein</fullName>
    </submittedName>
</protein>
<evidence type="ECO:0000256" key="2">
    <source>
        <dbReference type="ARBA" id="ARBA00022963"/>
    </source>
</evidence>
<gene>
    <name evidence="7" type="ORF">SAMN05421739_101800</name>
</gene>